<feature type="compositionally biased region" description="Basic residues" evidence="5">
    <location>
        <begin position="192"/>
        <end position="221"/>
    </location>
</feature>
<dbReference type="InterPro" id="IPR013083">
    <property type="entry name" value="Znf_RING/FYVE/PHD"/>
</dbReference>
<feature type="domain" description="RING-type" evidence="7">
    <location>
        <begin position="337"/>
        <end position="379"/>
    </location>
</feature>
<dbReference type="SUPFAM" id="SSF57903">
    <property type="entry name" value="FYVE/PHD zinc finger"/>
    <property type="match status" value="1"/>
</dbReference>
<dbReference type="Gene3D" id="3.30.40.10">
    <property type="entry name" value="Zinc/RING finger domain, C3HC4 (zinc finger)"/>
    <property type="match status" value="2"/>
</dbReference>
<proteinExistence type="predicted"/>
<feature type="compositionally biased region" description="Acidic residues" evidence="5">
    <location>
        <begin position="110"/>
        <end position="131"/>
    </location>
</feature>
<evidence type="ECO:0000256" key="2">
    <source>
        <dbReference type="ARBA" id="ARBA00022771"/>
    </source>
</evidence>
<dbReference type="InterPro" id="IPR019787">
    <property type="entry name" value="Znf_PHD-finger"/>
</dbReference>
<feature type="region of interest" description="Disordered" evidence="5">
    <location>
        <begin position="298"/>
        <end position="323"/>
    </location>
</feature>
<feature type="compositionally biased region" description="Basic residues" evidence="5">
    <location>
        <begin position="8"/>
        <end position="17"/>
    </location>
</feature>
<evidence type="ECO:0000259" key="6">
    <source>
        <dbReference type="PROSITE" id="PS50016"/>
    </source>
</evidence>
<dbReference type="PROSITE" id="PS50016">
    <property type="entry name" value="ZF_PHD_2"/>
    <property type="match status" value="1"/>
</dbReference>
<feature type="compositionally biased region" description="Basic residues" evidence="5">
    <location>
        <begin position="77"/>
        <end position="104"/>
    </location>
</feature>
<accession>A0AAV1D917</accession>
<keyword evidence="9" id="KW-1185">Reference proteome</keyword>
<dbReference type="SMART" id="SM00184">
    <property type="entry name" value="RING"/>
    <property type="match status" value="1"/>
</dbReference>
<protein>
    <submittedName>
        <fullName evidence="8">OLC1v1001970C1</fullName>
    </submittedName>
</protein>
<evidence type="ECO:0000259" key="7">
    <source>
        <dbReference type="PROSITE" id="PS50089"/>
    </source>
</evidence>
<dbReference type="Pfam" id="PF13639">
    <property type="entry name" value="zf-RING_2"/>
    <property type="match status" value="1"/>
</dbReference>
<feature type="compositionally biased region" description="Low complexity" evidence="5">
    <location>
        <begin position="494"/>
        <end position="503"/>
    </location>
</feature>
<dbReference type="Pfam" id="PF00628">
    <property type="entry name" value="PHD"/>
    <property type="match status" value="1"/>
</dbReference>
<organism evidence="8 9">
    <name type="scientific">Oldenlandia corymbosa var. corymbosa</name>
    <dbReference type="NCBI Taxonomy" id="529605"/>
    <lineage>
        <taxon>Eukaryota</taxon>
        <taxon>Viridiplantae</taxon>
        <taxon>Streptophyta</taxon>
        <taxon>Embryophyta</taxon>
        <taxon>Tracheophyta</taxon>
        <taxon>Spermatophyta</taxon>
        <taxon>Magnoliopsida</taxon>
        <taxon>eudicotyledons</taxon>
        <taxon>Gunneridae</taxon>
        <taxon>Pentapetalae</taxon>
        <taxon>asterids</taxon>
        <taxon>lamiids</taxon>
        <taxon>Gentianales</taxon>
        <taxon>Rubiaceae</taxon>
        <taxon>Rubioideae</taxon>
        <taxon>Spermacoceae</taxon>
        <taxon>Hedyotis-Oldenlandia complex</taxon>
        <taxon>Oldenlandia</taxon>
    </lineage>
</organism>
<evidence type="ECO:0000256" key="4">
    <source>
        <dbReference type="PROSITE-ProRule" id="PRU00175"/>
    </source>
</evidence>
<evidence type="ECO:0000313" key="8">
    <source>
        <dbReference type="EMBL" id="CAI9103479.1"/>
    </source>
</evidence>
<dbReference type="PANTHER" id="PTHR47177:SF3">
    <property type="entry name" value="F18C1.6 PROTEIN"/>
    <property type="match status" value="1"/>
</dbReference>
<evidence type="ECO:0000256" key="3">
    <source>
        <dbReference type="ARBA" id="ARBA00022833"/>
    </source>
</evidence>
<feature type="domain" description="PHD-type" evidence="6">
    <location>
        <begin position="427"/>
        <end position="476"/>
    </location>
</feature>
<evidence type="ECO:0000256" key="5">
    <source>
        <dbReference type="SAM" id="MobiDB-lite"/>
    </source>
</evidence>
<dbReference type="InterPro" id="IPR001965">
    <property type="entry name" value="Znf_PHD"/>
</dbReference>
<evidence type="ECO:0000256" key="1">
    <source>
        <dbReference type="ARBA" id="ARBA00022723"/>
    </source>
</evidence>
<name>A0AAV1D917_OLDCO</name>
<dbReference type="InterPro" id="IPR011011">
    <property type="entry name" value="Znf_FYVE_PHD"/>
</dbReference>
<dbReference type="PROSITE" id="PS50089">
    <property type="entry name" value="ZF_RING_2"/>
    <property type="match status" value="1"/>
</dbReference>
<keyword evidence="1" id="KW-0479">Metal-binding</keyword>
<keyword evidence="3" id="KW-0862">Zinc</keyword>
<reference evidence="8" key="1">
    <citation type="submission" date="2023-03" db="EMBL/GenBank/DDBJ databases">
        <authorList>
            <person name="Julca I."/>
        </authorList>
    </citation>
    <scope>NUCLEOTIDE SEQUENCE</scope>
</reference>
<feature type="compositionally biased region" description="Basic residues" evidence="5">
    <location>
        <begin position="241"/>
        <end position="250"/>
    </location>
</feature>
<keyword evidence="2 4" id="KW-0863">Zinc-finger</keyword>
<dbReference type="AlphaFoldDB" id="A0AAV1D917"/>
<sequence>MGRGSKVGFKRGTRKRARSVDGASDESDEDFIVGEEEEIEESEEEEYASSFDDDESEASFADFEEDDEEEEEEYTKKKVKKTGRTKKVKPVRKRSTTVKPKRSTRASYREEDDDDDWNDSEENFGMEDEDVTQPRKKNRVSYQEQDDENYDDDDDDDEEFRPDEVHDELEDDEDVVVSKKNKKLGRPPLQKKSIRKVKKGKRTPKVLKKTVKKTRKHNKRSNRSDDREFIDNKIREDQPKKKITGRRGRRSGILDSDSDFVNSGLSDYEYTISEEEREQIQEANEFCRNLSAALRSSIPKEESREEEEPFNRQRKRLRTKGKGKEEVLKVETGKQVCGICLSEEGKRTIRGTLNCCSHYFCFACIMEWSKVESRCPLCKQRFITISKPSRVDSGFDLRTVVIQVPERDQVYQPSEEELRGFLDPYESVICTECHHGGDDALMLLCDLCDSPAHTYCVGLGHEVPEGNWYCEGCRPTAMESLSTHLDTPHDRRTSNNLSSVSSPVSNVRETFDLNEAYVPDTPLSQMTGQPSPRFLVADIQASSPTPGSGAATLFERRRIQRQIHQIISNRRLQDTGIIGTRPPFSVNSLLGTQIGRGRELAPQYAVASEGRIPPNHMPFPGRQDYGSFLFNNTDAFPTRPTLSRGPVVSNQASTSAGSSFGGLFHTDFTGVNARNSLAVDIQQIHPRGGGPNIGSDANVSPQCREVRSFNTGKEQVQSMVKSHLKSLSREWELGYTAFKDIARSSTHTILAACGLEHRSNEVYPMNTRIICTHGENEAGELTSPMKRHCSTCFDLFVGDVVQEIINHRVAFLSKD</sequence>
<dbReference type="EMBL" id="OX459121">
    <property type="protein sequence ID" value="CAI9103479.1"/>
    <property type="molecule type" value="Genomic_DNA"/>
</dbReference>
<evidence type="ECO:0000313" key="9">
    <source>
        <dbReference type="Proteomes" id="UP001161247"/>
    </source>
</evidence>
<feature type="compositionally biased region" description="Acidic residues" evidence="5">
    <location>
        <begin position="23"/>
        <end position="73"/>
    </location>
</feature>
<gene>
    <name evidence="8" type="ORF">OLC1_LOCUS12633</name>
</gene>
<feature type="compositionally biased region" description="Basic residues" evidence="5">
    <location>
        <begin position="312"/>
        <end position="321"/>
    </location>
</feature>
<dbReference type="GO" id="GO:0008270">
    <property type="term" value="F:zinc ion binding"/>
    <property type="evidence" value="ECO:0007669"/>
    <property type="project" value="UniProtKB-KW"/>
</dbReference>
<feature type="compositionally biased region" description="Acidic residues" evidence="5">
    <location>
        <begin position="144"/>
        <end position="175"/>
    </location>
</feature>
<dbReference type="SMART" id="SM00249">
    <property type="entry name" value="PHD"/>
    <property type="match status" value="1"/>
</dbReference>
<feature type="region of interest" description="Disordered" evidence="5">
    <location>
        <begin position="1"/>
        <end position="258"/>
    </location>
</feature>
<dbReference type="InterPro" id="IPR058746">
    <property type="entry name" value="Znf_RING-type_Topors"/>
</dbReference>
<dbReference type="PROSITE" id="PS00518">
    <property type="entry name" value="ZF_RING_1"/>
    <property type="match status" value="1"/>
</dbReference>
<dbReference type="PANTHER" id="PTHR47177">
    <property type="entry name" value="F18C1.6 PROTEIN"/>
    <property type="match status" value="1"/>
</dbReference>
<feature type="region of interest" description="Disordered" evidence="5">
    <location>
        <begin position="484"/>
        <end position="503"/>
    </location>
</feature>
<feature type="compositionally biased region" description="Basic and acidic residues" evidence="5">
    <location>
        <begin position="222"/>
        <end position="240"/>
    </location>
</feature>
<dbReference type="Proteomes" id="UP001161247">
    <property type="component" value="Chromosome 4"/>
</dbReference>
<dbReference type="InterPro" id="IPR017907">
    <property type="entry name" value="Znf_RING_CS"/>
</dbReference>
<dbReference type="CDD" id="cd16574">
    <property type="entry name" value="RING-HC_Topors"/>
    <property type="match status" value="1"/>
</dbReference>
<dbReference type="SUPFAM" id="SSF57850">
    <property type="entry name" value="RING/U-box"/>
    <property type="match status" value="1"/>
</dbReference>
<dbReference type="InterPro" id="IPR001841">
    <property type="entry name" value="Znf_RING"/>
</dbReference>